<dbReference type="HOGENOM" id="CLU_3246934_0_0_10"/>
<evidence type="ECO:0000313" key="1">
    <source>
        <dbReference type="EMBL" id="EEF87314.1"/>
    </source>
</evidence>
<protein>
    <submittedName>
        <fullName evidence="1">Uncharacterized protein</fullName>
    </submittedName>
</protein>
<organism evidence="1 2">
    <name type="scientific">Bacteroides cellulosilyticus DSM 14838</name>
    <dbReference type="NCBI Taxonomy" id="537012"/>
    <lineage>
        <taxon>Bacteria</taxon>
        <taxon>Pseudomonadati</taxon>
        <taxon>Bacteroidota</taxon>
        <taxon>Bacteroidia</taxon>
        <taxon>Bacteroidales</taxon>
        <taxon>Bacteroidaceae</taxon>
        <taxon>Bacteroides</taxon>
    </lineage>
</organism>
<dbReference type="AlphaFoldDB" id="E2NL94"/>
<reference evidence="1 2" key="1">
    <citation type="submission" date="2008-12" db="EMBL/GenBank/DDBJ databases">
        <authorList>
            <person name="Fulton L."/>
            <person name="Clifton S."/>
            <person name="Fulton B."/>
            <person name="Xu J."/>
            <person name="Minx P."/>
            <person name="Pepin K.H."/>
            <person name="Johnson M."/>
            <person name="Bhonagiri V."/>
            <person name="Nash W.E."/>
            <person name="Mardis E.R."/>
            <person name="Wilson R.K."/>
        </authorList>
    </citation>
    <scope>NUCLEOTIDE SEQUENCE [LARGE SCALE GENOMIC DNA]</scope>
    <source>
        <strain evidence="1 2">DSM 14838</strain>
    </source>
</reference>
<accession>E2NL94</accession>
<evidence type="ECO:0000313" key="2">
    <source>
        <dbReference type="Proteomes" id="UP000003711"/>
    </source>
</evidence>
<dbReference type="EMBL" id="ACCH01000419">
    <property type="protein sequence ID" value="EEF87314.1"/>
    <property type="molecule type" value="Genomic_DNA"/>
</dbReference>
<gene>
    <name evidence="1" type="ORF">BACCELL_05088</name>
</gene>
<dbReference type="Proteomes" id="UP000003711">
    <property type="component" value="Unassembled WGS sequence"/>
</dbReference>
<sequence>MRTLNERFWDTPTFPSYITVYKHFIHIYHFSKFLFNFLSIAK</sequence>
<name>E2NL94_9BACE</name>
<reference evidence="1 2" key="2">
    <citation type="submission" date="2009-01" db="EMBL/GenBank/DDBJ databases">
        <title>Draft genome sequence of Bacteroides cellulosilyticus (DSM 14838).</title>
        <authorList>
            <person name="Sudarsanam P."/>
            <person name="Ley R."/>
            <person name="Guruge J."/>
            <person name="Turnbaugh P.J."/>
            <person name="Mahowald M."/>
            <person name="Liep D."/>
            <person name="Gordon J."/>
        </authorList>
    </citation>
    <scope>NUCLEOTIDE SEQUENCE [LARGE SCALE GENOMIC DNA]</scope>
    <source>
        <strain evidence="1 2">DSM 14838</strain>
    </source>
</reference>
<comment type="caution">
    <text evidence="1">The sequence shown here is derived from an EMBL/GenBank/DDBJ whole genome shotgun (WGS) entry which is preliminary data.</text>
</comment>
<proteinExistence type="predicted"/>